<accession>A0AAE4YFG2</accession>
<organism evidence="2 3">
    <name type="scientific">Stagnihabitans tardus</name>
    <dbReference type="NCBI Taxonomy" id="2699202"/>
    <lineage>
        <taxon>Bacteria</taxon>
        <taxon>Pseudomonadati</taxon>
        <taxon>Pseudomonadota</taxon>
        <taxon>Alphaproteobacteria</taxon>
        <taxon>Rhodobacterales</taxon>
        <taxon>Paracoccaceae</taxon>
        <taxon>Stagnihabitans</taxon>
    </lineage>
</organism>
<protein>
    <recommendedName>
        <fullName evidence="1">PRTase-CE domain-containing protein</fullName>
    </recommendedName>
</protein>
<dbReference type="RefSeq" id="WP_168776050.1">
    <property type="nucleotide sequence ID" value="NZ_JAABNR010000019.1"/>
</dbReference>
<reference evidence="2" key="1">
    <citation type="submission" date="2020-01" db="EMBL/GenBank/DDBJ databases">
        <authorList>
            <person name="Chen W.-M."/>
        </authorList>
    </citation>
    <scope>NUCLEOTIDE SEQUENCE</scope>
    <source>
        <strain evidence="2">CYK-10</strain>
    </source>
</reference>
<sequence>MSREDVIDRLYDKLKILSDSVWDRHHSLPHIEEWASQFTEAPEIPDDERIQALYLLSNFIYFGQREIRALLVSLYRDLFRAPMIRTIRKRLGGTSDLAALHAEYEHTLAHTRFLGVGNPSESGSHLLYYFRQENSLAKTSFLSSHQIFDRIQNEGAATVRVRDQDVEHYVFIDDLCGSGTQAEEYSRDLVDPLKHLNPNAKVHYLVLFGTTNGLQKIRELNRYDFVDSVFEIDESFKCLSDDSRIFSTGDPHFDRAKTLETCMRLGAQLWPSHPLGYKDGQLLIGFSHNTPDNTLPIFWAETGATKAWTPMFKRYHKIYG</sequence>
<dbReference type="EMBL" id="JAABNR010000019">
    <property type="protein sequence ID" value="NBZ89249.1"/>
    <property type="molecule type" value="Genomic_DNA"/>
</dbReference>
<evidence type="ECO:0000313" key="3">
    <source>
        <dbReference type="Proteomes" id="UP001193501"/>
    </source>
</evidence>
<name>A0AAE4YFG2_9RHOB</name>
<dbReference type="Proteomes" id="UP001193501">
    <property type="component" value="Unassembled WGS sequence"/>
</dbReference>
<dbReference type="Pfam" id="PF24390">
    <property type="entry name" value="PRTase-CE"/>
    <property type="match status" value="1"/>
</dbReference>
<dbReference type="InterPro" id="IPR056920">
    <property type="entry name" value="PRTase-CE"/>
</dbReference>
<keyword evidence="3" id="KW-1185">Reference proteome</keyword>
<feature type="domain" description="PRTase-CE" evidence="1">
    <location>
        <begin position="31"/>
        <end position="314"/>
    </location>
</feature>
<comment type="caution">
    <text evidence="2">The sequence shown here is derived from an EMBL/GenBank/DDBJ whole genome shotgun (WGS) entry which is preliminary data.</text>
</comment>
<evidence type="ECO:0000313" key="2">
    <source>
        <dbReference type="EMBL" id="NBZ89249.1"/>
    </source>
</evidence>
<gene>
    <name evidence="2" type="ORF">GV832_16795</name>
</gene>
<dbReference type="AlphaFoldDB" id="A0AAE4YFG2"/>
<proteinExistence type="predicted"/>
<evidence type="ECO:0000259" key="1">
    <source>
        <dbReference type="Pfam" id="PF24390"/>
    </source>
</evidence>